<feature type="domain" description="DHHA1" evidence="8">
    <location>
        <begin position="356"/>
        <end position="447"/>
    </location>
</feature>
<dbReference type="Gene3D" id="3.90.1640.30">
    <property type="match status" value="1"/>
</dbReference>
<dbReference type="Pfam" id="PF02272">
    <property type="entry name" value="DHHA1"/>
    <property type="match status" value="1"/>
</dbReference>
<keyword evidence="3" id="KW-0540">Nuclease</keyword>
<evidence type="ECO:0000256" key="4">
    <source>
        <dbReference type="ARBA" id="ARBA00022801"/>
    </source>
</evidence>
<protein>
    <recommendedName>
        <fullName evidence="2">Single-stranded-DNA-specific exonuclease RecJ</fullName>
    </recommendedName>
</protein>
<keyword evidence="6" id="KW-0175">Coiled coil</keyword>
<dbReference type="Pfam" id="PF01368">
    <property type="entry name" value="DHH"/>
    <property type="match status" value="1"/>
</dbReference>
<gene>
    <name evidence="10" type="primary">recJ</name>
    <name evidence="10" type="ORF">Psch_00077</name>
</gene>
<name>A0A4Y7RC04_9FIRM</name>
<evidence type="ECO:0000256" key="1">
    <source>
        <dbReference type="ARBA" id="ARBA00005915"/>
    </source>
</evidence>
<evidence type="ECO:0000313" key="10">
    <source>
        <dbReference type="EMBL" id="TEB06545.1"/>
    </source>
</evidence>
<dbReference type="Gene3D" id="3.10.310.30">
    <property type="match status" value="1"/>
</dbReference>
<dbReference type="InterPro" id="IPR003156">
    <property type="entry name" value="DHHA1_dom"/>
</dbReference>
<dbReference type="GO" id="GO:0008409">
    <property type="term" value="F:5'-3' exonuclease activity"/>
    <property type="evidence" value="ECO:0007669"/>
    <property type="project" value="InterPro"/>
</dbReference>
<dbReference type="SUPFAM" id="SSF64182">
    <property type="entry name" value="DHH phosphoesterases"/>
    <property type="match status" value="1"/>
</dbReference>
<evidence type="ECO:0000256" key="5">
    <source>
        <dbReference type="ARBA" id="ARBA00022839"/>
    </source>
</evidence>
<evidence type="ECO:0000259" key="8">
    <source>
        <dbReference type="Pfam" id="PF02272"/>
    </source>
</evidence>
<comment type="similarity">
    <text evidence="1">Belongs to the RecJ family.</text>
</comment>
<feature type="coiled-coil region" evidence="6">
    <location>
        <begin position="310"/>
        <end position="344"/>
    </location>
</feature>
<dbReference type="NCBIfam" id="TIGR00644">
    <property type="entry name" value="recJ"/>
    <property type="match status" value="1"/>
</dbReference>
<sequence>MNNITRNNQKIWRVKASAPALSQILSRKLGISPLMAQLLVNRGIYTVEHARDYLGCELESLHRPGLMRDMPKAVARILKAIRFRDKIMVYGDYDVDGVTATALLIRVFQRLGVDVKYHIPNRLTEGYGLRLDVLKQAASEGINLVITLDCGISSIEEALWAHDNGLDLIITDHHEPGAELPRAFAVVNPKRPDCKYPYKDLAGVGVALKLAQALLEEAGMGSLAWQEYLDLACLGTIADIVPLQGENRIIVKHGLTRLARTENAGLQALIAVSELVKEELGARQVGFGLAPRLNAAGRMKSPDPALKLLLSDNTAEAWELAAELNRLNQERQKIESEVFEEIKKMLDERPEMAEDRVLVLASPGWHVGVIGIVASRLVNIYTRPVLLIALQDGEGKGSARSVPGFNMHQALSHCQALLLSYGGHASAAGFSIEKGRIEDFRRELNLYAGETLHDEGTTALVELDGIISMEQVSEKLVNELDLLRPIGHHNPGPLLGCRQATVLKCRGVGRGAAHLKMLLQSQNSTFDGIGFNLGAYAEVLATAEEVDLAFVPGINEYNGRSSIQLEVKELGMPAVLDTVEAKQTGFLRRVGYVPTELFIPEFVLLKLRYALQHSEMHGRVNKITRAPLKLEDWRGLDDRPGALAGIASRGEPTVVLTSCGYRTIELAHFLQLAVPSLAGRVAFCHTSSQEAEKDRIVQCFRDGTISTIVTTPVTAGELAQHAVQTIIYDLPYEHEAFCCGVNTVRPGGSLYLLFSPDDLQENREALGNLAPDREFLASLYRILLREHNKGNLGNCTAEFITGRMRAAGHQWVHHDMVRVCLGILEELELLTVKGVGHEGRLELYPPPRRKRDLMEAKTYQYLHQLKDKALSWMEKLVDERLHSDMDDFPLK</sequence>
<feature type="domain" description="DDH" evidence="7">
    <location>
        <begin position="86"/>
        <end position="236"/>
    </location>
</feature>
<keyword evidence="5 10" id="KW-0269">Exonuclease</keyword>
<dbReference type="Pfam" id="PF17768">
    <property type="entry name" value="RecJ_OB"/>
    <property type="match status" value="1"/>
</dbReference>
<dbReference type="InterPro" id="IPR004610">
    <property type="entry name" value="RecJ"/>
</dbReference>
<evidence type="ECO:0000256" key="6">
    <source>
        <dbReference type="SAM" id="Coils"/>
    </source>
</evidence>
<accession>A0A4Y7RC04</accession>
<dbReference type="GO" id="GO:0003676">
    <property type="term" value="F:nucleic acid binding"/>
    <property type="evidence" value="ECO:0007669"/>
    <property type="project" value="InterPro"/>
</dbReference>
<evidence type="ECO:0000259" key="7">
    <source>
        <dbReference type="Pfam" id="PF01368"/>
    </source>
</evidence>
<dbReference type="PANTHER" id="PTHR30255:SF2">
    <property type="entry name" value="SINGLE-STRANDED-DNA-SPECIFIC EXONUCLEASE RECJ"/>
    <property type="match status" value="1"/>
</dbReference>
<dbReference type="GO" id="GO:0006310">
    <property type="term" value="P:DNA recombination"/>
    <property type="evidence" value="ECO:0007669"/>
    <property type="project" value="InterPro"/>
</dbReference>
<proteinExistence type="inferred from homology"/>
<keyword evidence="11" id="KW-1185">Reference proteome</keyword>
<keyword evidence="4 10" id="KW-0378">Hydrolase</keyword>
<dbReference type="EMBL" id="QFGA01000001">
    <property type="protein sequence ID" value="TEB06545.1"/>
    <property type="molecule type" value="Genomic_DNA"/>
</dbReference>
<evidence type="ECO:0000256" key="2">
    <source>
        <dbReference type="ARBA" id="ARBA00019841"/>
    </source>
</evidence>
<dbReference type="InterPro" id="IPR051673">
    <property type="entry name" value="SSDNA_exonuclease_RecJ"/>
</dbReference>
<dbReference type="InterPro" id="IPR038763">
    <property type="entry name" value="DHH_sf"/>
</dbReference>
<comment type="caution">
    <text evidence="10">The sequence shown here is derived from an EMBL/GenBank/DDBJ whole genome shotgun (WGS) entry which is preliminary data.</text>
</comment>
<evidence type="ECO:0000256" key="3">
    <source>
        <dbReference type="ARBA" id="ARBA00022722"/>
    </source>
</evidence>
<organism evidence="10 11">
    <name type="scientific">Pelotomaculum schinkii</name>
    <dbReference type="NCBI Taxonomy" id="78350"/>
    <lineage>
        <taxon>Bacteria</taxon>
        <taxon>Bacillati</taxon>
        <taxon>Bacillota</taxon>
        <taxon>Clostridia</taxon>
        <taxon>Eubacteriales</taxon>
        <taxon>Desulfotomaculaceae</taxon>
        <taxon>Pelotomaculum</taxon>
    </lineage>
</organism>
<dbReference type="PANTHER" id="PTHR30255">
    <property type="entry name" value="SINGLE-STRANDED-DNA-SPECIFIC EXONUCLEASE RECJ"/>
    <property type="match status" value="1"/>
</dbReference>
<dbReference type="InterPro" id="IPR041122">
    <property type="entry name" value="RecJ_OB"/>
</dbReference>
<dbReference type="AlphaFoldDB" id="A0A4Y7RC04"/>
<dbReference type="Proteomes" id="UP000298324">
    <property type="component" value="Unassembled WGS sequence"/>
</dbReference>
<dbReference type="GO" id="GO:0006281">
    <property type="term" value="P:DNA repair"/>
    <property type="evidence" value="ECO:0007669"/>
    <property type="project" value="InterPro"/>
</dbReference>
<reference evidence="10 11" key="1">
    <citation type="journal article" date="2018" name="Environ. Microbiol.">
        <title>Novel energy conservation strategies and behaviour of Pelotomaculum schinkii driving syntrophic propionate catabolism.</title>
        <authorList>
            <person name="Hidalgo-Ahumada C.A.P."/>
            <person name="Nobu M.K."/>
            <person name="Narihiro T."/>
            <person name="Tamaki H."/>
            <person name="Liu W.T."/>
            <person name="Kamagata Y."/>
            <person name="Stams A.J.M."/>
            <person name="Imachi H."/>
            <person name="Sousa D.Z."/>
        </authorList>
    </citation>
    <scope>NUCLEOTIDE SEQUENCE [LARGE SCALE GENOMIC DNA]</scope>
    <source>
        <strain evidence="10 11">HH</strain>
    </source>
</reference>
<dbReference type="InterPro" id="IPR001667">
    <property type="entry name" value="DDH_dom"/>
</dbReference>
<evidence type="ECO:0000313" key="11">
    <source>
        <dbReference type="Proteomes" id="UP000298324"/>
    </source>
</evidence>
<evidence type="ECO:0000259" key="9">
    <source>
        <dbReference type="Pfam" id="PF17768"/>
    </source>
</evidence>
<feature type="domain" description="RecJ OB" evidence="9">
    <location>
        <begin position="464"/>
        <end position="568"/>
    </location>
</feature>